<evidence type="ECO:0000313" key="3">
    <source>
        <dbReference type="Proteomes" id="UP000004994"/>
    </source>
</evidence>
<sequence>MSPPDPQCSYFLCMASNLFAYFTLCIYIPLSVLLLLCIYLGNESFFFCNDES</sequence>
<dbReference type="InParanoid" id="A0A3Q7HAM0"/>
<keyword evidence="1" id="KW-0472">Membrane</keyword>
<keyword evidence="3" id="KW-1185">Reference proteome</keyword>
<proteinExistence type="predicted"/>
<dbReference type="Gramene" id="Solyc07g047750.3.1">
    <property type="protein sequence ID" value="Solyc07g047750.3.1.1"/>
    <property type="gene ID" value="Solyc07g047750.3"/>
</dbReference>
<reference evidence="2" key="1">
    <citation type="journal article" date="2012" name="Nature">
        <title>The tomato genome sequence provides insights into fleshy fruit evolution.</title>
        <authorList>
            <consortium name="Tomato Genome Consortium"/>
        </authorList>
    </citation>
    <scope>NUCLEOTIDE SEQUENCE [LARGE SCALE GENOMIC DNA]</scope>
    <source>
        <strain evidence="2">cv. Heinz 1706</strain>
    </source>
</reference>
<reference evidence="2" key="2">
    <citation type="submission" date="2019-01" db="UniProtKB">
        <authorList>
            <consortium name="EnsemblPlants"/>
        </authorList>
    </citation>
    <scope>IDENTIFICATION</scope>
    <source>
        <strain evidence="2">cv. Heinz 1706</strain>
    </source>
</reference>
<keyword evidence="1" id="KW-1133">Transmembrane helix</keyword>
<dbReference type="EnsemblPlants" id="Solyc07g047750.3.1">
    <property type="protein sequence ID" value="Solyc07g047750.3.1.1"/>
    <property type="gene ID" value="Solyc07g047750.3"/>
</dbReference>
<evidence type="ECO:0000256" key="1">
    <source>
        <dbReference type="SAM" id="Phobius"/>
    </source>
</evidence>
<accession>A0A3Q7HAM0</accession>
<organism evidence="2">
    <name type="scientific">Solanum lycopersicum</name>
    <name type="common">Tomato</name>
    <name type="synonym">Lycopersicon esculentum</name>
    <dbReference type="NCBI Taxonomy" id="4081"/>
    <lineage>
        <taxon>Eukaryota</taxon>
        <taxon>Viridiplantae</taxon>
        <taxon>Streptophyta</taxon>
        <taxon>Embryophyta</taxon>
        <taxon>Tracheophyta</taxon>
        <taxon>Spermatophyta</taxon>
        <taxon>Magnoliopsida</taxon>
        <taxon>eudicotyledons</taxon>
        <taxon>Gunneridae</taxon>
        <taxon>Pentapetalae</taxon>
        <taxon>asterids</taxon>
        <taxon>lamiids</taxon>
        <taxon>Solanales</taxon>
        <taxon>Solanaceae</taxon>
        <taxon>Solanoideae</taxon>
        <taxon>Solaneae</taxon>
        <taxon>Solanum</taxon>
        <taxon>Solanum subgen. Lycopersicon</taxon>
    </lineage>
</organism>
<dbReference type="Proteomes" id="UP000004994">
    <property type="component" value="Chromosome 7"/>
</dbReference>
<dbReference type="SMR" id="A0A3Q7HAM0"/>
<dbReference type="AlphaFoldDB" id="A0A3Q7HAM0"/>
<protein>
    <submittedName>
        <fullName evidence="2">Uncharacterized protein</fullName>
    </submittedName>
</protein>
<evidence type="ECO:0000313" key="2">
    <source>
        <dbReference type="EnsemblPlants" id="Solyc07g047750.3.1.1"/>
    </source>
</evidence>
<keyword evidence="1" id="KW-0812">Transmembrane</keyword>
<feature type="transmembrane region" description="Helical" evidence="1">
    <location>
        <begin position="20"/>
        <end position="41"/>
    </location>
</feature>
<name>A0A3Q7HAM0_SOLLC</name>